<comment type="caution">
    <text evidence="3">The sequence shown here is derived from an EMBL/GenBank/DDBJ whole genome shotgun (WGS) entry which is preliminary data.</text>
</comment>
<keyword evidence="1" id="KW-0732">Signal</keyword>
<dbReference type="EMBL" id="JBHSQS010000003">
    <property type="protein sequence ID" value="MFC5922995.1"/>
    <property type="molecule type" value="Genomic_DNA"/>
</dbReference>
<dbReference type="InterPro" id="IPR025507">
    <property type="entry name" value="DUF4394"/>
</dbReference>
<feature type="chain" id="PRO_5045732057" evidence="1">
    <location>
        <begin position="30"/>
        <end position="313"/>
    </location>
</feature>
<name>A0ABW1H2Z8_9ACTN</name>
<proteinExistence type="predicted"/>
<feature type="signal peptide" evidence="1">
    <location>
        <begin position="1"/>
        <end position="29"/>
    </location>
</feature>
<reference evidence="4" key="1">
    <citation type="journal article" date="2019" name="Int. J. Syst. Evol. Microbiol.">
        <title>The Global Catalogue of Microorganisms (GCM) 10K type strain sequencing project: providing services to taxonomists for standard genome sequencing and annotation.</title>
        <authorList>
            <consortium name="The Broad Institute Genomics Platform"/>
            <consortium name="The Broad Institute Genome Sequencing Center for Infectious Disease"/>
            <person name="Wu L."/>
            <person name="Ma J."/>
        </authorList>
    </citation>
    <scope>NUCLEOTIDE SEQUENCE [LARGE SCALE GENOMIC DNA]</scope>
    <source>
        <strain evidence="4">CGMCC 4.7144</strain>
    </source>
</reference>
<sequence>MHAVFHRGLVLTGLAVAVGLAASSAGVAARPGSVPPAGNAPADSSSLAAVPCNPLWDLLNSTGRNGPLAIGLTADQQLIKFAVNRPQWACAIGVVDLPGIEDLVGIDYRVQDGNLYGVSGAGGVYTLSTRTAVATKVSQLTIALAGTSFGVDFNPAADRLRIVSNTGQNLRHNVNVGGVTLADSVLTYPPSVVAAAGVSGAAYTNNDLSPTTATSLFDVDTSLDQVALQVPANSGQLSATGALGVAADPRAGFDIYSALRAGRAVSNSAHAVFNGSGVSRAYRVDLLTGEAQPTGAFDAAYLVTDLALRLDQP</sequence>
<gene>
    <name evidence="3" type="ORF">ACFQGL_06520</name>
</gene>
<dbReference type="Pfam" id="PF14339">
    <property type="entry name" value="DUF4394"/>
    <property type="match status" value="1"/>
</dbReference>
<keyword evidence="4" id="KW-1185">Reference proteome</keyword>
<dbReference type="Proteomes" id="UP001596226">
    <property type="component" value="Unassembled WGS sequence"/>
</dbReference>
<evidence type="ECO:0000256" key="1">
    <source>
        <dbReference type="SAM" id="SignalP"/>
    </source>
</evidence>
<accession>A0ABW1H2Z8</accession>
<organism evidence="3 4">
    <name type="scientific">Micromonospora vulcania</name>
    <dbReference type="NCBI Taxonomy" id="1441873"/>
    <lineage>
        <taxon>Bacteria</taxon>
        <taxon>Bacillati</taxon>
        <taxon>Actinomycetota</taxon>
        <taxon>Actinomycetes</taxon>
        <taxon>Micromonosporales</taxon>
        <taxon>Micromonosporaceae</taxon>
        <taxon>Micromonospora</taxon>
    </lineage>
</organism>
<evidence type="ECO:0000313" key="3">
    <source>
        <dbReference type="EMBL" id="MFC5922995.1"/>
    </source>
</evidence>
<evidence type="ECO:0000313" key="4">
    <source>
        <dbReference type="Proteomes" id="UP001596226"/>
    </source>
</evidence>
<evidence type="ECO:0000259" key="2">
    <source>
        <dbReference type="Pfam" id="PF14339"/>
    </source>
</evidence>
<protein>
    <submittedName>
        <fullName evidence="3">DUF4394 domain-containing protein</fullName>
    </submittedName>
</protein>
<dbReference type="RefSeq" id="WP_377506864.1">
    <property type="nucleotide sequence ID" value="NZ_JBHSQS010000003.1"/>
</dbReference>
<feature type="domain" description="DUF4394" evidence="2">
    <location>
        <begin position="77"/>
        <end position="307"/>
    </location>
</feature>